<protein>
    <submittedName>
        <fullName evidence="5">LytR family transcriptional regulator</fullName>
    </submittedName>
</protein>
<comment type="caution">
    <text evidence="5">The sequence shown here is derived from an EMBL/GenBank/DDBJ whole genome shotgun (WGS) entry which is preliminary data.</text>
</comment>
<feature type="domain" description="LytR/CpsA/Psr regulator C-terminal" evidence="4">
    <location>
        <begin position="363"/>
        <end position="473"/>
    </location>
</feature>
<proteinExistence type="inferred from homology"/>
<organism evidence="5 6">
    <name type="scientific">Herbidospora galbida</name>
    <dbReference type="NCBI Taxonomy" id="2575442"/>
    <lineage>
        <taxon>Bacteria</taxon>
        <taxon>Bacillati</taxon>
        <taxon>Actinomycetota</taxon>
        <taxon>Actinomycetes</taxon>
        <taxon>Streptosporangiales</taxon>
        <taxon>Streptosporangiaceae</taxon>
        <taxon>Herbidospora</taxon>
    </lineage>
</organism>
<keyword evidence="6" id="KW-1185">Reference proteome</keyword>
<sequence>MSVVLTTVLVAGSLTAYTVYRRTLGNIETTNVTDELGEDRPQNQTGALNVLLVGSDTRQGDNARYGQKAAREDHTERTDTIMLLHVSPQRDQARLISFPRDSMVQIPACNNVQTKQEMPAQLGMINSAFNLGGIVCTIRTIESLTQIRIDHFIKVDFTGFKNIVNALGGIEICLPQAVDDRASKLKLPAGRQIVKGEAALGYVRIRKIGNGSDIERIKRQQVFLSQVVKKATSSDLVGDFPKLAEFIGAATSSVEMDDQLNTETLIQIAQSAQKLTAKGFKAITVPWEAYVADPDRVQWKQPQANNLFAAIRTDSEVSTSAPTPPPSAAPPAQGGSNEGGSSEGGGEAKPSAPPAPKPTEAAQVRVQVVNGTNTTGKASEVAEALTAQGFKVTQIGDGRKADGSDQETTSVAYKGEGWEGSKLLIASLLKTVAPSTTLLPVANVKPFTPTTPAPGQPKKAVGPMIQLVVGKDFEGVKVPLSAAEDESTVDANTDICAT</sequence>
<dbReference type="PANTHER" id="PTHR33392:SF6">
    <property type="entry name" value="POLYISOPRENYL-TEICHOIC ACID--PEPTIDOGLYCAN TEICHOIC ACID TRANSFERASE TAGU"/>
    <property type="match status" value="1"/>
</dbReference>
<evidence type="ECO:0000256" key="1">
    <source>
        <dbReference type="ARBA" id="ARBA00006068"/>
    </source>
</evidence>
<feature type="compositionally biased region" description="Gly residues" evidence="2">
    <location>
        <begin position="336"/>
        <end position="347"/>
    </location>
</feature>
<dbReference type="Gene3D" id="3.40.630.190">
    <property type="entry name" value="LCP protein"/>
    <property type="match status" value="1"/>
</dbReference>
<dbReference type="NCBIfam" id="TIGR00350">
    <property type="entry name" value="lytR_cpsA_psr"/>
    <property type="match status" value="1"/>
</dbReference>
<evidence type="ECO:0000259" key="3">
    <source>
        <dbReference type="Pfam" id="PF03816"/>
    </source>
</evidence>
<dbReference type="InterPro" id="IPR027381">
    <property type="entry name" value="LytR/CpsA/Psr_C"/>
</dbReference>
<dbReference type="EMBL" id="SZQA01000011">
    <property type="protein sequence ID" value="TKK88459.1"/>
    <property type="molecule type" value="Genomic_DNA"/>
</dbReference>
<reference evidence="5 6" key="1">
    <citation type="submission" date="2019-04" db="EMBL/GenBank/DDBJ databases">
        <title>Herbidospora sp. NEAU-GS14.nov., a novel actinomycete isolated from soil.</title>
        <authorList>
            <person name="Han L."/>
        </authorList>
    </citation>
    <scope>NUCLEOTIDE SEQUENCE [LARGE SCALE GENOMIC DNA]</scope>
    <source>
        <strain evidence="5 6">NEAU-GS14</strain>
    </source>
</reference>
<comment type="similarity">
    <text evidence="1">Belongs to the LytR/CpsA/Psr (LCP) family.</text>
</comment>
<gene>
    <name evidence="5" type="ORF">FDA94_14025</name>
</gene>
<accession>A0A4U3MIH1</accession>
<dbReference type="InterPro" id="IPR004474">
    <property type="entry name" value="LytR_CpsA_psr"/>
</dbReference>
<evidence type="ECO:0000313" key="6">
    <source>
        <dbReference type="Proteomes" id="UP000308705"/>
    </source>
</evidence>
<feature type="region of interest" description="Disordered" evidence="2">
    <location>
        <begin position="315"/>
        <end position="359"/>
    </location>
</feature>
<evidence type="ECO:0000313" key="5">
    <source>
        <dbReference type="EMBL" id="TKK88459.1"/>
    </source>
</evidence>
<dbReference type="Pfam" id="PF13399">
    <property type="entry name" value="LytR_C"/>
    <property type="match status" value="1"/>
</dbReference>
<dbReference type="Proteomes" id="UP000308705">
    <property type="component" value="Unassembled WGS sequence"/>
</dbReference>
<dbReference type="AlphaFoldDB" id="A0A4U3MIH1"/>
<feature type="domain" description="Cell envelope-related transcriptional attenuator" evidence="3">
    <location>
        <begin position="77"/>
        <end position="232"/>
    </location>
</feature>
<dbReference type="InterPro" id="IPR050922">
    <property type="entry name" value="LytR/CpsA/Psr_CW_biosynth"/>
</dbReference>
<dbReference type="OrthoDB" id="3759589at2"/>
<evidence type="ECO:0000259" key="4">
    <source>
        <dbReference type="Pfam" id="PF13399"/>
    </source>
</evidence>
<dbReference type="Pfam" id="PF03816">
    <property type="entry name" value="LytR_cpsA_psr"/>
    <property type="match status" value="1"/>
</dbReference>
<evidence type="ECO:0000256" key="2">
    <source>
        <dbReference type="SAM" id="MobiDB-lite"/>
    </source>
</evidence>
<dbReference type="PANTHER" id="PTHR33392">
    <property type="entry name" value="POLYISOPRENYL-TEICHOIC ACID--PEPTIDOGLYCAN TEICHOIC ACID TRANSFERASE TAGU"/>
    <property type="match status" value="1"/>
</dbReference>
<name>A0A4U3MIH1_9ACTN</name>
<dbReference type="Gene3D" id="3.30.70.2390">
    <property type="match status" value="1"/>
</dbReference>